<dbReference type="Pfam" id="PF04545">
    <property type="entry name" value="Sigma70_r4"/>
    <property type="match status" value="1"/>
</dbReference>
<dbReference type="InterPro" id="IPR036388">
    <property type="entry name" value="WH-like_DNA-bd_sf"/>
</dbReference>
<dbReference type="GO" id="GO:0006352">
    <property type="term" value="P:DNA-templated transcription initiation"/>
    <property type="evidence" value="ECO:0007669"/>
    <property type="project" value="InterPro"/>
</dbReference>
<dbReference type="PROSITE" id="PS00716">
    <property type="entry name" value="SIGMA70_2"/>
    <property type="match status" value="1"/>
</dbReference>
<proteinExistence type="inferred from homology"/>
<keyword evidence="4 6" id="KW-0238">DNA-binding</keyword>
<dbReference type="PANTHER" id="PTHR30603:SF60">
    <property type="entry name" value="RNA POLYMERASE SIGMA FACTOR RPOD"/>
    <property type="match status" value="1"/>
</dbReference>
<evidence type="ECO:0000256" key="1">
    <source>
        <dbReference type="ARBA" id="ARBA00007788"/>
    </source>
</evidence>
<evidence type="ECO:0000256" key="6">
    <source>
        <dbReference type="RuleBase" id="RU362124"/>
    </source>
</evidence>
<dbReference type="RefSeq" id="WP_184921087.1">
    <property type="nucleotide sequence ID" value="NZ_JACHMO010000001.1"/>
</dbReference>
<dbReference type="GO" id="GO:0003677">
    <property type="term" value="F:DNA binding"/>
    <property type="evidence" value="ECO:0007669"/>
    <property type="project" value="UniProtKB-KW"/>
</dbReference>
<dbReference type="CDD" id="cd06171">
    <property type="entry name" value="Sigma70_r4"/>
    <property type="match status" value="1"/>
</dbReference>
<comment type="similarity">
    <text evidence="1 6">Belongs to the sigma-70 factor family.</text>
</comment>
<dbReference type="InterPro" id="IPR013324">
    <property type="entry name" value="RNA_pol_sigma_r3/r4-like"/>
</dbReference>
<dbReference type="SUPFAM" id="SSF88946">
    <property type="entry name" value="Sigma2 domain of RNA polymerase sigma factors"/>
    <property type="match status" value="1"/>
</dbReference>
<dbReference type="InterPro" id="IPR007630">
    <property type="entry name" value="RNA_pol_sigma70_r4"/>
</dbReference>
<evidence type="ECO:0000259" key="7">
    <source>
        <dbReference type="PROSITE" id="PS00715"/>
    </source>
</evidence>
<dbReference type="Pfam" id="PF04542">
    <property type="entry name" value="Sigma70_r2"/>
    <property type="match status" value="1"/>
</dbReference>
<dbReference type="SUPFAM" id="SSF88659">
    <property type="entry name" value="Sigma3 and sigma4 domains of RNA polymerase sigma factors"/>
    <property type="match status" value="2"/>
</dbReference>
<dbReference type="NCBIfam" id="TIGR02937">
    <property type="entry name" value="sigma70-ECF"/>
    <property type="match status" value="1"/>
</dbReference>
<dbReference type="PROSITE" id="PS00715">
    <property type="entry name" value="SIGMA70_1"/>
    <property type="match status" value="1"/>
</dbReference>
<dbReference type="PANTHER" id="PTHR30603">
    <property type="entry name" value="RNA POLYMERASE SIGMA FACTOR RPO"/>
    <property type="match status" value="1"/>
</dbReference>
<keyword evidence="5 6" id="KW-0804">Transcription</keyword>
<dbReference type="InterPro" id="IPR009042">
    <property type="entry name" value="RNA_pol_sigma70_r1_2"/>
</dbReference>
<dbReference type="PRINTS" id="PR00046">
    <property type="entry name" value="SIGMA70FCT"/>
</dbReference>
<name>A0A7W9HJY1_9PSEU</name>
<keyword evidence="10" id="KW-1185">Reference proteome</keyword>
<reference evidence="9 10" key="1">
    <citation type="submission" date="2020-08" db="EMBL/GenBank/DDBJ databases">
        <title>Sequencing the genomes of 1000 actinobacteria strains.</title>
        <authorList>
            <person name="Klenk H.-P."/>
        </authorList>
    </citation>
    <scope>NUCLEOTIDE SEQUENCE [LARGE SCALE GENOMIC DNA]</scope>
    <source>
        <strain evidence="9 10">DSM 45486</strain>
    </source>
</reference>
<dbReference type="EMBL" id="JACHMO010000001">
    <property type="protein sequence ID" value="MBB5803657.1"/>
    <property type="molecule type" value="Genomic_DNA"/>
</dbReference>
<evidence type="ECO:0000256" key="2">
    <source>
        <dbReference type="ARBA" id="ARBA00023015"/>
    </source>
</evidence>
<dbReference type="Pfam" id="PF00140">
    <property type="entry name" value="Sigma70_r1_2"/>
    <property type="match status" value="1"/>
</dbReference>
<keyword evidence="2 6" id="KW-0805">Transcription regulation</keyword>
<dbReference type="Gene3D" id="1.10.601.10">
    <property type="entry name" value="RNA Polymerase Primary Sigma Factor"/>
    <property type="match status" value="2"/>
</dbReference>
<keyword evidence="3 6" id="KW-0731">Sigma factor</keyword>
<evidence type="ECO:0000313" key="10">
    <source>
        <dbReference type="Proteomes" id="UP000552097"/>
    </source>
</evidence>
<gene>
    <name evidence="9" type="ORF">F4560_003425</name>
</gene>
<dbReference type="InterPro" id="IPR007624">
    <property type="entry name" value="RNA_pol_sigma70_r3"/>
</dbReference>
<dbReference type="InterPro" id="IPR007627">
    <property type="entry name" value="RNA_pol_sigma70_r2"/>
</dbReference>
<dbReference type="Gene3D" id="1.10.10.10">
    <property type="entry name" value="Winged helix-like DNA-binding domain superfamily/Winged helix DNA-binding domain"/>
    <property type="match status" value="2"/>
</dbReference>
<dbReference type="InterPro" id="IPR013325">
    <property type="entry name" value="RNA_pol_sigma_r2"/>
</dbReference>
<dbReference type="GO" id="GO:0016987">
    <property type="term" value="F:sigma factor activity"/>
    <property type="evidence" value="ECO:0007669"/>
    <property type="project" value="UniProtKB-KW"/>
</dbReference>
<comment type="caution">
    <text evidence="9">The sequence shown here is derived from an EMBL/GenBank/DDBJ whole genome shotgun (WGS) entry which is preliminary data.</text>
</comment>
<dbReference type="AlphaFoldDB" id="A0A7W9HJY1"/>
<evidence type="ECO:0000259" key="8">
    <source>
        <dbReference type="PROSITE" id="PS00716"/>
    </source>
</evidence>
<dbReference type="InterPro" id="IPR014284">
    <property type="entry name" value="RNA_pol_sigma-70_dom"/>
</dbReference>
<sequence length="317" mass="35444">MTRAPARRAEPPDGDETQDLVRQYLKQIGATPLLSADDEVALARQIEAGVYAAELLRRDDLPAKRHGELTAVVRDGQAAKDHMVRANLRLVVSIAKKHLHRGMPLLDLIQEGNLGLIHAVEKFDYTKGYKFSTYAVWWIRQSVERGIAMHSRTVRLPVHVVEQLAKLARAERKLRLRLDREPTESELADEAGMTPERVVDLRRVGREAISLDTPVGEDGDTRVGDLIEDTDVLAASDVAEYQGLARELRALIDTLPAREALIVTLRYGLNDGGEGHTLKEVAEHLGLTRERIRQIEKEALAKLRAPERQEPLLAWAG</sequence>
<dbReference type="InterPro" id="IPR050239">
    <property type="entry name" value="Sigma-70_RNA_pol_init_factors"/>
</dbReference>
<evidence type="ECO:0000256" key="3">
    <source>
        <dbReference type="ARBA" id="ARBA00023082"/>
    </source>
</evidence>
<feature type="domain" description="RNA polymerase sigma-70" evidence="7">
    <location>
        <begin position="107"/>
        <end position="120"/>
    </location>
</feature>
<dbReference type="FunFam" id="1.10.601.10:FF:000001">
    <property type="entry name" value="RNA polymerase sigma factor SigA"/>
    <property type="match status" value="1"/>
</dbReference>
<dbReference type="Pfam" id="PF04539">
    <property type="entry name" value="Sigma70_r3"/>
    <property type="match status" value="1"/>
</dbReference>
<protein>
    <recommendedName>
        <fullName evidence="6">RNA polymerase sigma factor</fullName>
    </recommendedName>
</protein>
<evidence type="ECO:0000256" key="4">
    <source>
        <dbReference type="ARBA" id="ARBA00023125"/>
    </source>
</evidence>
<organism evidence="9 10">
    <name type="scientific">Saccharothrix ecbatanensis</name>
    <dbReference type="NCBI Taxonomy" id="1105145"/>
    <lineage>
        <taxon>Bacteria</taxon>
        <taxon>Bacillati</taxon>
        <taxon>Actinomycetota</taxon>
        <taxon>Actinomycetes</taxon>
        <taxon>Pseudonocardiales</taxon>
        <taxon>Pseudonocardiaceae</taxon>
        <taxon>Saccharothrix</taxon>
    </lineage>
</organism>
<evidence type="ECO:0000256" key="5">
    <source>
        <dbReference type="ARBA" id="ARBA00023163"/>
    </source>
</evidence>
<accession>A0A7W9HJY1</accession>
<dbReference type="InterPro" id="IPR000943">
    <property type="entry name" value="RNA_pol_sigma70"/>
</dbReference>
<evidence type="ECO:0000313" key="9">
    <source>
        <dbReference type="EMBL" id="MBB5803657.1"/>
    </source>
</evidence>
<feature type="domain" description="RNA polymerase sigma-70" evidence="8">
    <location>
        <begin position="277"/>
        <end position="303"/>
    </location>
</feature>
<dbReference type="Proteomes" id="UP000552097">
    <property type="component" value="Unassembled WGS sequence"/>
</dbReference>
<comment type="function">
    <text evidence="6">Sigma factors are initiation factors that promote the attachment of RNA polymerase to specific initiation sites and are then released.</text>
</comment>